<evidence type="ECO:0000313" key="2">
    <source>
        <dbReference type="Proteomes" id="UP000006591"/>
    </source>
</evidence>
<reference evidence="1" key="1">
    <citation type="submission" date="2015-04" db="UniProtKB">
        <authorList>
            <consortium name="EnsemblPlants"/>
        </authorList>
    </citation>
    <scope>IDENTIFICATION</scope>
    <source>
        <strain evidence="1">SL10</strain>
    </source>
</reference>
<dbReference type="Proteomes" id="UP000006591">
    <property type="component" value="Chromosome 2"/>
</dbReference>
<organism evidence="1">
    <name type="scientific">Oryza nivara</name>
    <name type="common">Indian wild rice</name>
    <name type="synonym">Oryza sativa f. spontanea</name>
    <dbReference type="NCBI Taxonomy" id="4536"/>
    <lineage>
        <taxon>Eukaryota</taxon>
        <taxon>Viridiplantae</taxon>
        <taxon>Streptophyta</taxon>
        <taxon>Embryophyta</taxon>
        <taxon>Tracheophyta</taxon>
        <taxon>Spermatophyta</taxon>
        <taxon>Magnoliopsida</taxon>
        <taxon>Liliopsida</taxon>
        <taxon>Poales</taxon>
        <taxon>Poaceae</taxon>
        <taxon>BOP clade</taxon>
        <taxon>Oryzoideae</taxon>
        <taxon>Oryzeae</taxon>
        <taxon>Oryzinae</taxon>
        <taxon>Oryza</taxon>
    </lineage>
</organism>
<proteinExistence type="predicted"/>
<reference evidence="1" key="2">
    <citation type="submission" date="2018-04" db="EMBL/GenBank/DDBJ databases">
        <title>OnivRS2 (Oryza nivara Reference Sequence Version 2).</title>
        <authorList>
            <person name="Zhang J."/>
            <person name="Kudrna D."/>
            <person name="Lee S."/>
            <person name="Talag J."/>
            <person name="Rajasekar S."/>
            <person name="Welchert J."/>
            <person name="Hsing Y.-I."/>
            <person name="Wing R.A."/>
        </authorList>
    </citation>
    <scope>NUCLEOTIDE SEQUENCE [LARGE SCALE GENOMIC DNA]</scope>
    <source>
        <strain evidence="1">SL10</strain>
    </source>
</reference>
<dbReference type="HOGENOM" id="CLU_3377858_0_0_1"/>
<evidence type="ECO:0000313" key="1">
    <source>
        <dbReference type="EnsemblPlants" id="ONIVA02G14340.1"/>
    </source>
</evidence>
<dbReference type="EnsemblPlants" id="ONIVA02G14340.1">
    <property type="protein sequence ID" value="ONIVA02G14340.1"/>
    <property type="gene ID" value="ONIVA02G14340"/>
</dbReference>
<dbReference type="Gramene" id="ONIVA02G14340.1">
    <property type="protein sequence ID" value="ONIVA02G14340.1"/>
    <property type="gene ID" value="ONIVA02G14340"/>
</dbReference>
<name>A0A0E0G578_ORYNI</name>
<keyword evidence="2" id="KW-1185">Reference proteome</keyword>
<protein>
    <submittedName>
        <fullName evidence="1">Uncharacterized protein</fullName>
    </submittedName>
</protein>
<accession>A0A0E0G578</accession>
<sequence>MVVNLVSNANHGSSAPAVAVREDPTIVDVVVART</sequence>
<dbReference type="AlphaFoldDB" id="A0A0E0G578"/>